<evidence type="ECO:0000313" key="8">
    <source>
        <dbReference type="EMBL" id="ETS86733.1"/>
    </source>
</evidence>
<reference evidence="9" key="1">
    <citation type="journal article" date="2015" name="BMC Genomics">
        <title>Genomic and transcriptomic analysis of the endophytic fungus Pestalotiopsis fici reveals its lifestyle and high potential for synthesis of natural products.</title>
        <authorList>
            <person name="Wang X."/>
            <person name="Zhang X."/>
            <person name="Liu L."/>
            <person name="Xiang M."/>
            <person name="Wang W."/>
            <person name="Sun X."/>
            <person name="Che Y."/>
            <person name="Guo L."/>
            <person name="Liu G."/>
            <person name="Guo L."/>
            <person name="Wang C."/>
            <person name="Yin W.B."/>
            <person name="Stadler M."/>
            <person name="Zhang X."/>
            <person name="Liu X."/>
        </authorList>
    </citation>
    <scope>NUCLEOTIDE SEQUENCE [LARGE SCALE GENOMIC DNA]</scope>
    <source>
        <strain evidence="9">W106-1 / CGMCC3.15140</strain>
    </source>
</reference>
<dbReference type="SUPFAM" id="SSF56176">
    <property type="entry name" value="FAD-binding/transporter-associated domain-like"/>
    <property type="match status" value="1"/>
</dbReference>
<dbReference type="Gene3D" id="3.40.462.20">
    <property type="match status" value="1"/>
</dbReference>
<evidence type="ECO:0000256" key="5">
    <source>
        <dbReference type="ARBA" id="ARBA00023002"/>
    </source>
</evidence>
<dbReference type="InterPro" id="IPR016169">
    <property type="entry name" value="FAD-bd_PCMH_sub2"/>
</dbReference>
<comment type="similarity">
    <text evidence="2">Belongs to the oxygen-dependent FAD-linked oxidoreductase family.</text>
</comment>
<dbReference type="PANTHER" id="PTHR42973">
    <property type="entry name" value="BINDING OXIDOREDUCTASE, PUTATIVE (AFU_ORTHOLOGUE AFUA_1G17690)-RELATED"/>
    <property type="match status" value="1"/>
</dbReference>
<evidence type="ECO:0000256" key="1">
    <source>
        <dbReference type="ARBA" id="ARBA00001974"/>
    </source>
</evidence>
<dbReference type="OrthoDB" id="407275at2759"/>
<dbReference type="GeneID" id="19265574"/>
<dbReference type="InterPro" id="IPR006094">
    <property type="entry name" value="Oxid_FAD_bind_N"/>
</dbReference>
<name>W3XL19_PESFW</name>
<accession>W3XL19</accession>
<feature type="chain" id="PRO_5004834821" description="FAD-binding PCMH-type domain-containing protein" evidence="6">
    <location>
        <begin position="21"/>
        <end position="499"/>
    </location>
</feature>
<dbReference type="InParanoid" id="W3XL19"/>
<proteinExistence type="inferred from homology"/>
<sequence>MKLRNELLCILSTSVATCLASCASSPLIDCLNDKNVPLKLSCDTDWNDASSAYNVRLPVTPAVIVVPEVDTQLGDAVACAGQNDVHVQARSGGHSYASYGLGGVDGAMIVDLQTFNSVTMASDSEDEVFVGGGVRLGNMAQAIYDAGKRALGHGTCPGVGIGGHATHGGYGFSSRSFGLAVDQITALDVVLANGTITTATSDSNPDLYWALRGAADSIGIVTGFHMKTSPAPEQVVNFMYDVSQSNAANVSAAVDAFLKVQDFVRNASSIDRNLGLGLTLGKNSGTVIFQLEGTYFGSLEEYTANVEPLLLQGLQASTSNVKQYDWPSSLAALAGSSLTPPSPYNLHQNFFAKSVMVPEPGMTEEALQNYFEYLFNGPTSPTPFYVLIDLWGGADSQINTKDTNFASFPFRDTLWVAQHYAYFTETEEFPAEGITFLQGLNDAMTEKLPASHMYQNYVDPTLTRDEAHAQYYTPEIVTRLQQIKAAYDPDNVFVNPQSI</sequence>
<keyword evidence="5" id="KW-0560">Oxidoreductase</keyword>
<dbReference type="InterPro" id="IPR012951">
    <property type="entry name" value="BBE"/>
</dbReference>
<dbReference type="InterPro" id="IPR016166">
    <property type="entry name" value="FAD-bd_PCMH"/>
</dbReference>
<dbReference type="EMBL" id="KI912109">
    <property type="protein sequence ID" value="ETS86733.1"/>
    <property type="molecule type" value="Genomic_DNA"/>
</dbReference>
<protein>
    <recommendedName>
        <fullName evidence="7">FAD-binding PCMH-type domain-containing protein</fullName>
    </recommendedName>
</protein>
<dbReference type="KEGG" id="pfy:PFICI_00561"/>
<keyword evidence="9" id="KW-1185">Reference proteome</keyword>
<evidence type="ECO:0000256" key="6">
    <source>
        <dbReference type="SAM" id="SignalP"/>
    </source>
</evidence>
<dbReference type="Gene3D" id="3.30.465.10">
    <property type="match status" value="1"/>
</dbReference>
<dbReference type="AlphaFoldDB" id="W3XL19"/>
<evidence type="ECO:0000259" key="7">
    <source>
        <dbReference type="PROSITE" id="PS51387"/>
    </source>
</evidence>
<dbReference type="Pfam" id="PF08031">
    <property type="entry name" value="BBE"/>
    <property type="match status" value="1"/>
</dbReference>
<keyword evidence="6" id="KW-0732">Signal</keyword>
<dbReference type="InterPro" id="IPR050416">
    <property type="entry name" value="FAD-linked_Oxidoreductase"/>
</dbReference>
<organism evidence="8 9">
    <name type="scientific">Pestalotiopsis fici (strain W106-1 / CGMCC3.15140)</name>
    <dbReference type="NCBI Taxonomy" id="1229662"/>
    <lineage>
        <taxon>Eukaryota</taxon>
        <taxon>Fungi</taxon>
        <taxon>Dikarya</taxon>
        <taxon>Ascomycota</taxon>
        <taxon>Pezizomycotina</taxon>
        <taxon>Sordariomycetes</taxon>
        <taxon>Xylariomycetidae</taxon>
        <taxon>Amphisphaeriales</taxon>
        <taxon>Sporocadaceae</taxon>
        <taxon>Pestalotiopsis</taxon>
    </lineage>
</organism>
<dbReference type="PROSITE" id="PS51387">
    <property type="entry name" value="FAD_PCMH"/>
    <property type="match status" value="1"/>
</dbReference>
<evidence type="ECO:0000256" key="3">
    <source>
        <dbReference type="ARBA" id="ARBA00022630"/>
    </source>
</evidence>
<dbReference type="OMA" id="AHKLYYG"/>
<dbReference type="Pfam" id="PF01565">
    <property type="entry name" value="FAD_binding_4"/>
    <property type="match status" value="1"/>
</dbReference>
<dbReference type="GO" id="GO:0016491">
    <property type="term" value="F:oxidoreductase activity"/>
    <property type="evidence" value="ECO:0007669"/>
    <property type="project" value="UniProtKB-KW"/>
</dbReference>
<evidence type="ECO:0000256" key="4">
    <source>
        <dbReference type="ARBA" id="ARBA00022827"/>
    </source>
</evidence>
<keyword evidence="3" id="KW-0285">Flavoprotein</keyword>
<feature type="domain" description="FAD-binding PCMH-type" evidence="7">
    <location>
        <begin position="57"/>
        <end position="231"/>
    </location>
</feature>
<gene>
    <name evidence="8" type="ORF">PFICI_00561</name>
</gene>
<dbReference type="InterPro" id="IPR036318">
    <property type="entry name" value="FAD-bd_PCMH-like_sf"/>
</dbReference>
<dbReference type="Proteomes" id="UP000030651">
    <property type="component" value="Unassembled WGS sequence"/>
</dbReference>
<comment type="cofactor">
    <cofactor evidence="1">
        <name>FAD</name>
        <dbReference type="ChEBI" id="CHEBI:57692"/>
    </cofactor>
</comment>
<dbReference type="eggNOG" id="ENOG502QVGN">
    <property type="taxonomic scope" value="Eukaryota"/>
</dbReference>
<evidence type="ECO:0000256" key="2">
    <source>
        <dbReference type="ARBA" id="ARBA00005466"/>
    </source>
</evidence>
<feature type="signal peptide" evidence="6">
    <location>
        <begin position="1"/>
        <end position="20"/>
    </location>
</feature>
<dbReference type="HOGENOM" id="CLU_018354_10_1_1"/>
<keyword evidence="4" id="KW-0274">FAD</keyword>
<dbReference type="GO" id="GO:0071949">
    <property type="term" value="F:FAD binding"/>
    <property type="evidence" value="ECO:0007669"/>
    <property type="project" value="InterPro"/>
</dbReference>
<evidence type="ECO:0000313" key="9">
    <source>
        <dbReference type="Proteomes" id="UP000030651"/>
    </source>
</evidence>
<dbReference type="PANTHER" id="PTHR42973:SF39">
    <property type="entry name" value="FAD-BINDING PCMH-TYPE DOMAIN-CONTAINING PROTEIN"/>
    <property type="match status" value="1"/>
</dbReference>
<dbReference type="RefSeq" id="XP_007827333.1">
    <property type="nucleotide sequence ID" value="XM_007829142.1"/>
</dbReference>